<evidence type="ECO:0000256" key="5">
    <source>
        <dbReference type="ARBA" id="ARBA00023284"/>
    </source>
</evidence>
<evidence type="ECO:0000256" key="2">
    <source>
        <dbReference type="ARBA" id="ARBA00022448"/>
    </source>
</evidence>
<comment type="caution">
    <text evidence="9">The sequence shown here is derived from an EMBL/GenBank/DDBJ whole genome shotgun (WGS) entry which is preliminary data.</text>
</comment>
<evidence type="ECO:0000313" key="10">
    <source>
        <dbReference type="Proteomes" id="UP001165136"/>
    </source>
</evidence>
<dbReference type="GO" id="GO:0006950">
    <property type="term" value="P:response to stress"/>
    <property type="evidence" value="ECO:0007669"/>
    <property type="project" value="UniProtKB-ARBA"/>
</dbReference>
<keyword evidence="4" id="KW-1015">Disulfide bond</keyword>
<dbReference type="InterPro" id="IPR013766">
    <property type="entry name" value="Thioredoxin_domain"/>
</dbReference>
<dbReference type="SUPFAM" id="SSF52833">
    <property type="entry name" value="Thioredoxin-like"/>
    <property type="match status" value="1"/>
</dbReference>
<name>A0A9W6R1G1_9PSEU</name>
<dbReference type="InterPro" id="IPR019734">
    <property type="entry name" value="TPR_rpt"/>
</dbReference>
<sequence>MSAALSGAVDLSALKARADAARQQPSQPASTGEAGGQGDVSQGGVIDVTEATFQAEVIDRSLRQLVVVDLWADWCGPCKQLSPVLERLAGQSNGAWVLAKIDVDANPRIAQLFGVQGIPTVVAIAGGQPVDAFSGALPEPEIKKWLGSLLDVLKDKLPGMPEQEPVEEPEDPRFTEAEAAFERGDFAEAEAAYQRILDVEPANEQAKAALAQVRFSARAATAEPDAVARADADPADLDAQFAAADFELAENKVEDAFARLLAAVRRTAGEDRNRARVHLVGLFELFDPADERVAKARRDLASALF</sequence>
<dbReference type="Gene3D" id="1.25.40.10">
    <property type="entry name" value="Tetratricopeptide repeat domain"/>
    <property type="match status" value="1"/>
</dbReference>
<dbReference type="InterPro" id="IPR017937">
    <property type="entry name" value="Thioredoxin_CS"/>
</dbReference>
<feature type="repeat" description="TPR" evidence="6">
    <location>
        <begin position="170"/>
        <end position="203"/>
    </location>
</feature>
<keyword evidence="3" id="KW-0249">Electron transport</keyword>
<dbReference type="EMBL" id="BSTI01000005">
    <property type="protein sequence ID" value="GLY65912.1"/>
    <property type="molecule type" value="Genomic_DNA"/>
</dbReference>
<evidence type="ECO:0000256" key="4">
    <source>
        <dbReference type="ARBA" id="ARBA00023157"/>
    </source>
</evidence>
<dbReference type="Pfam" id="PF00085">
    <property type="entry name" value="Thioredoxin"/>
    <property type="match status" value="1"/>
</dbReference>
<evidence type="ECO:0000256" key="1">
    <source>
        <dbReference type="ARBA" id="ARBA00008987"/>
    </source>
</evidence>
<dbReference type="PANTHER" id="PTHR45663:SF11">
    <property type="entry name" value="GEO12009P1"/>
    <property type="match status" value="1"/>
</dbReference>
<evidence type="ECO:0000256" key="6">
    <source>
        <dbReference type="PROSITE-ProRule" id="PRU00339"/>
    </source>
</evidence>
<evidence type="ECO:0000313" key="9">
    <source>
        <dbReference type="EMBL" id="GLY65912.1"/>
    </source>
</evidence>
<protein>
    <submittedName>
        <fullName evidence="9">Co-chaperone YbbN</fullName>
    </submittedName>
</protein>
<dbReference type="PROSITE" id="PS00194">
    <property type="entry name" value="THIOREDOXIN_1"/>
    <property type="match status" value="1"/>
</dbReference>
<dbReference type="AlphaFoldDB" id="A0A9W6R1G1"/>
<dbReference type="CDD" id="cd02956">
    <property type="entry name" value="ybbN"/>
    <property type="match status" value="1"/>
</dbReference>
<evidence type="ECO:0000259" key="8">
    <source>
        <dbReference type="PROSITE" id="PS51352"/>
    </source>
</evidence>
<dbReference type="PROSITE" id="PS50005">
    <property type="entry name" value="TPR"/>
    <property type="match status" value="1"/>
</dbReference>
<keyword evidence="2" id="KW-0813">Transport</keyword>
<feature type="region of interest" description="Disordered" evidence="7">
    <location>
        <begin position="17"/>
        <end position="41"/>
    </location>
</feature>
<dbReference type="Gene3D" id="3.40.30.10">
    <property type="entry name" value="Glutaredoxin"/>
    <property type="match status" value="1"/>
</dbReference>
<organism evidence="9 10">
    <name type="scientific">Amycolatopsis taiwanensis</name>
    <dbReference type="NCBI Taxonomy" id="342230"/>
    <lineage>
        <taxon>Bacteria</taxon>
        <taxon>Bacillati</taxon>
        <taxon>Actinomycetota</taxon>
        <taxon>Actinomycetes</taxon>
        <taxon>Pseudonocardiales</taxon>
        <taxon>Pseudonocardiaceae</taxon>
        <taxon>Amycolatopsis</taxon>
    </lineage>
</organism>
<feature type="domain" description="Thioredoxin" evidence="8">
    <location>
        <begin position="23"/>
        <end position="151"/>
    </location>
</feature>
<reference evidence="9" key="1">
    <citation type="submission" date="2023-03" db="EMBL/GenBank/DDBJ databases">
        <title>Amycolatopsis taiwanensis NBRC 103393.</title>
        <authorList>
            <person name="Ichikawa N."/>
            <person name="Sato H."/>
            <person name="Tonouchi N."/>
        </authorList>
    </citation>
    <scope>NUCLEOTIDE SEQUENCE</scope>
    <source>
        <strain evidence="9">NBRC 103393</strain>
    </source>
</reference>
<dbReference type="Pfam" id="PF14561">
    <property type="entry name" value="TPR_20"/>
    <property type="match status" value="1"/>
</dbReference>
<accession>A0A9W6R1G1</accession>
<dbReference type="InterPro" id="IPR011990">
    <property type="entry name" value="TPR-like_helical_dom_sf"/>
</dbReference>
<evidence type="ECO:0000256" key="7">
    <source>
        <dbReference type="SAM" id="MobiDB-lite"/>
    </source>
</evidence>
<dbReference type="GO" id="GO:0005829">
    <property type="term" value="C:cytosol"/>
    <property type="evidence" value="ECO:0007669"/>
    <property type="project" value="TreeGrafter"/>
</dbReference>
<comment type="similarity">
    <text evidence="1">Belongs to the thioredoxin family.</text>
</comment>
<proteinExistence type="inferred from homology"/>
<dbReference type="GO" id="GO:0045454">
    <property type="term" value="P:cell redox homeostasis"/>
    <property type="evidence" value="ECO:0007669"/>
    <property type="project" value="TreeGrafter"/>
</dbReference>
<dbReference type="PANTHER" id="PTHR45663">
    <property type="entry name" value="GEO12009P1"/>
    <property type="match status" value="1"/>
</dbReference>
<gene>
    <name evidence="9" type="ORF">Atai01_25310</name>
</gene>
<evidence type="ECO:0000256" key="3">
    <source>
        <dbReference type="ARBA" id="ARBA00022982"/>
    </source>
</evidence>
<dbReference type="PROSITE" id="PS51352">
    <property type="entry name" value="THIOREDOXIN_2"/>
    <property type="match status" value="1"/>
</dbReference>
<keyword evidence="10" id="KW-1185">Reference proteome</keyword>
<dbReference type="InterPro" id="IPR036249">
    <property type="entry name" value="Thioredoxin-like_sf"/>
</dbReference>
<dbReference type="PRINTS" id="PR00421">
    <property type="entry name" value="THIOREDOXIN"/>
</dbReference>
<keyword evidence="5" id="KW-0676">Redox-active center</keyword>
<dbReference type="GO" id="GO:0015035">
    <property type="term" value="F:protein-disulfide reductase activity"/>
    <property type="evidence" value="ECO:0007669"/>
    <property type="project" value="TreeGrafter"/>
</dbReference>
<dbReference type="SUPFAM" id="SSF48452">
    <property type="entry name" value="TPR-like"/>
    <property type="match status" value="1"/>
</dbReference>
<dbReference type="Proteomes" id="UP001165136">
    <property type="component" value="Unassembled WGS sequence"/>
</dbReference>
<keyword evidence="6" id="KW-0802">TPR repeat</keyword>